<evidence type="ECO:0000313" key="2">
    <source>
        <dbReference type="Proteomes" id="UP001153069"/>
    </source>
</evidence>
<proteinExistence type="predicted"/>
<protein>
    <submittedName>
        <fullName evidence="1">Uncharacterized protein</fullName>
    </submittedName>
</protein>
<name>A0A9N8H3L7_9STRA</name>
<keyword evidence="2" id="KW-1185">Reference proteome</keyword>
<dbReference type="EMBL" id="CAICTM010000089">
    <property type="protein sequence ID" value="CAB9500723.1"/>
    <property type="molecule type" value="Genomic_DNA"/>
</dbReference>
<reference evidence="1" key="1">
    <citation type="submission" date="2020-06" db="EMBL/GenBank/DDBJ databases">
        <authorList>
            <consortium name="Plant Systems Biology data submission"/>
        </authorList>
    </citation>
    <scope>NUCLEOTIDE SEQUENCE</scope>
    <source>
        <strain evidence="1">D6</strain>
    </source>
</reference>
<sequence length="198" mass="23668">MFHTASAAFKEWLDVNSRYPFNEIRKTRQSYELKYVLLMDETDRANRYSQYFCLKVKYLPSVMIEQLIMEEKAVPMTPDMTWILETMTGWGVRQSSEWYHEVLALLALTVEEGDPVTKKELCRLIVRPLMREALYNQFGVWQWEARELLLSEWTYWFNTECWRKHKHNLSGMVVSSQQYIAHRAAFTAHHGGYSFPMY</sequence>
<dbReference type="Proteomes" id="UP001153069">
    <property type="component" value="Unassembled WGS sequence"/>
</dbReference>
<dbReference type="AlphaFoldDB" id="A0A9N8H3L7"/>
<accession>A0A9N8H3L7</accession>
<comment type="caution">
    <text evidence="1">The sequence shown here is derived from an EMBL/GenBank/DDBJ whole genome shotgun (WGS) entry which is preliminary data.</text>
</comment>
<gene>
    <name evidence="1" type="ORF">SEMRO_90_G047401.1</name>
</gene>
<evidence type="ECO:0000313" key="1">
    <source>
        <dbReference type="EMBL" id="CAB9500723.1"/>
    </source>
</evidence>
<organism evidence="1 2">
    <name type="scientific">Seminavis robusta</name>
    <dbReference type="NCBI Taxonomy" id="568900"/>
    <lineage>
        <taxon>Eukaryota</taxon>
        <taxon>Sar</taxon>
        <taxon>Stramenopiles</taxon>
        <taxon>Ochrophyta</taxon>
        <taxon>Bacillariophyta</taxon>
        <taxon>Bacillariophyceae</taxon>
        <taxon>Bacillariophycidae</taxon>
        <taxon>Naviculales</taxon>
        <taxon>Naviculaceae</taxon>
        <taxon>Seminavis</taxon>
    </lineage>
</organism>